<name>A0A0A0V0D3_9BILA</name>
<evidence type="ECO:0000256" key="2">
    <source>
        <dbReference type="ARBA" id="ARBA00006810"/>
    </source>
</evidence>
<keyword evidence="9 11" id="KW-0472">Membrane</keyword>
<dbReference type="EMBL" id="KM357412">
    <property type="protein sequence ID" value="AIW56964.1"/>
    <property type="molecule type" value="Genomic_DNA"/>
</dbReference>
<organism evidence="13">
    <name type="scientific">Trichinella patagoniensis</name>
    <dbReference type="NCBI Taxonomy" id="990121"/>
    <lineage>
        <taxon>Eukaryota</taxon>
        <taxon>Metazoa</taxon>
        <taxon>Ecdysozoa</taxon>
        <taxon>Nematoda</taxon>
        <taxon>Enoplea</taxon>
        <taxon>Dorylaimia</taxon>
        <taxon>Trichinellida</taxon>
        <taxon>Trichinellidae</taxon>
        <taxon>Trichinella</taxon>
    </lineage>
</organism>
<dbReference type="SUPFAM" id="SSF81336">
    <property type="entry name" value="F1F0 ATP synthase subunit A"/>
    <property type="match status" value="1"/>
</dbReference>
<feature type="chain" id="PRO_5013153167" evidence="12">
    <location>
        <begin position="16"/>
        <end position="278"/>
    </location>
</feature>
<feature type="transmembrane region" description="Helical" evidence="11">
    <location>
        <begin position="201"/>
        <end position="222"/>
    </location>
</feature>
<evidence type="ECO:0000256" key="5">
    <source>
        <dbReference type="ARBA" id="ARBA00022692"/>
    </source>
</evidence>
<feature type="transmembrane region" description="Helical" evidence="11">
    <location>
        <begin position="91"/>
        <end position="109"/>
    </location>
</feature>
<feature type="transmembrane region" description="Helical" evidence="11">
    <location>
        <begin position="172"/>
        <end position="189"/>
    </location>
</feature>
<dbReference type="Gene3D" id="1.20.120.220">
    <property type="entry name" value="ATP synthase, F0 complex, subunit A"/>
    <property type="match status" value="1"/>
</dbReference>
<keyword evidence="12" id="KW-0732">Signal</keyword>
<evidence type="ECO:0000256" key="9">
    <source>
        <dbReference type="ARBA" id="ARBA00023136"/>
    </source>
</evidence>
<comment type="similarity">
    <text evidence="2">Belongs to the ATPase A chain family.</text>
</comment>
<dbReference type="InterPro" id="IPR000568">
    <property type="entry name" value="ATP_synth_F0_asu"/>
</dbReference>
<dbReference type="AlphaFoldDB" id="A0A0A0V0D3"/>
<keyword evidence="6" id="KW-0375">Hydrogen ion transport</keyword>
<keyword evidence="5 11" id="KW-0812">Transmembrane</keyword>
<feature type="transmembrane region" description="Helical" evidence="11">
    <location>
        <begin position="115"/>
        <end position="135"/>
    </location>
</feature>
<evidence type="ECO:0000256" key="12">
    <source>
        <dbReference type="SAM" id="SignalP"/>
    </source>
</evidence>
<dbReference type="PRINTS" id="PR00123">
    <property type="entry name" value="ATPASEA"/>
</dbReference>
<sequence>MLLIMLLTTLMLTKTKPTYELSMDNYMTMSSLDWSNPTPLMSTFSILLIILTILLTPTNTFWKTRWYNTMKKLTNSNLNNQNNSYTMTSSILYIMTLSNLISLLSYNWIINSQWWIILLMTTLYLLSLWSSMLLNSGLKTFGTNTPLSWMMINMSLWAFHNMSYAIRFVSLPFRMMMNLIVGVFLTEFAKSNTINTTLISLYEIFVMLVQTTVFIILANMYYSEMAMKPEWMTHTKTHKSIPKKSTTQNYIILIKNTLIMMTLMMLTHKTNTPKPTLY</sequence>
<gene>
    <name evidence="13" type="primary">atp6</name>
</gene>
<evidence type="ECO:0000256" key="10">
    <source>
        <dbReference type="ARBA" id="ARBA00023310"/>
    </source>
</evidence>
<dbReference type="GO" id="GO:0015078">
    <property type="term" value="F:proton transmembrane transporter activity"/>
    <property type="evidence" value="ECO:0007669"/>
    <property type="project" value="InterPro"/>
</dbReference>
<feature type="transmembrane region" description="Helical" evidence="11">
    <location>
        <begin position="250"/>
        <end position="267"/>
    </location>
</feature>
<evidence type="ECO:0000256" key="8">
    <source>
        <dbReference type="ARBA" id="ARBA00023065"/>
    </source>
</evidence>
<reference evidence="13" key="1">
    <citation type="journal article" date="2014" name="Int. J. Parasitol.">
        <title>Mitochondrial genomes of Trichinella species and genotypes ? a basis for diagnosis, and systematic and epidemiological explorations.</title>
        <authorList>
            <person name="Mohandas N."/>
            <person name="Pozio E."/>
            <person name="La Rosa G."/>
            <person name="Korhonen P.K."/>
            <person name="Young N.D."/>
            <person name="Koehler A.V."/>
            <person name="Hall R.S."/>
            <person name="Sternberg P.W."/>
            <person name="Boag P.R."/>
            <person name="Jex A.R."/>
            <person name="Chang B.C."/>
            <person name="Gasser R.B."/>
        </authorList>
    </citation>
    <scope>NUCLEOTIDE SEQUENCE</scope>
    <source>
        <strain evidence="13">ISS2496</strain>
    </source>
</reference>
<keyword evidence="7 11" id="KW-1133">Transmembrane helix</keyword>
<keyword evidence="4" id="KW-0138">CF(0)</keyword>
<proteinExistence type="inferred from homology"/>
<geneLocation type="mitochondrion" evidence="13"/>
<comment type="subcellular location">
    <subcellularLocation>
        <location evidence="1">Membrane</location>
        <topology evidence="1">Multi-pass membrane protein</topology>
    </subcellularLocation>
</comment>
<evidence type="ECO:0000256" key="6">
    <source>
        <dbReference type="ARBA" id="ARBA00022781"/>
    </source>
</evidence>
<evidence type="ECO:0000256" key="3">
    <source>
        <dbReference type="ARBA" id="ARBA00022448"/>
    </source>
</evidence>
<evidence type="ECO:0000256" key="11">
    <source>
        <dbReference type="SAM" id="Phobius"/>
    </source>
</evidence>
<accession>A0A0A0V0D3</accession>
<dbReference type="InterPro" id="IPR035908">
    <property type="entry name" value="F0_ATP_A_sf"/>
</dbReference>
<dbReference type="GO" id="GO:0045259">
    <property type="term" value="C:proton-transporting ATP synthase complex"/>
    <property type="evidence" value="ECO:0007669"/>
    <property type="project" value="UniProtKB-KW"/>
</dbReference>
<keyword evidence="8" id="KW-0406">Ion transport</keyword>
<keyword evidence="13" id="KW-0496">Mitochondrion</keyword>
<protein>
    <submittedName>
        <fullName evidence="13">Atp6 protein</fullName>
    </submittedName>
</protein>
<feature type="transmembrane region" description="Helical" evidence="11">
    <location>
        <begin position="39"/>
        <end position="62"/>
    </location>
</feature>
<dbReference type="GO" id="GO:0015986">
    <property type="term" value="P:proton motive force-driven ATP synthesis"/>
    <property type="evidence" value="ECO:0007669"/>
    <property type="project" value="InterPro"/>
</dbReference>
<evidence type="ECO:0000256" key="4">
    <source>
        <dbReference type="ARBA" id="ARBA00022547"/>
    </source>
</evidence>
<evidence type="ECO:0000256" key="1">
    <source>
        <dbReference type="ARBA" id="ARBA00004141"/>
    </source>
</evidence>
<keyword evidence="3" id="KW-0813">Transport</keyword>
<evidence type="ECO:0000313" key="13">
    <source>
        <dbReference type="EMBL" id="AIW56964.1"/>
    </source>
</evidence>
<evidence type="ECO:0000256" key="7">
    <source>
        <dbReference type="ARBA" id="ARBA00022989"/>
    </source>
</evidence>
<feature type="signal peptide" evidence="12">
    <location>
        <begin position="1"/>
        <end position="15"/>
    </location>
</feature>
<keyword evidence="10" id="KW-0066">ATP synthesis</keyword>